<keyword evidence="4" id="KW-0407">Ion channel</keyword>
<feature type="transmembrane region" description="Helical" evidence="2">
    <location>
        <begin position="157"/>
        <end position="175"/>
    </location>
</feature>
<gene>
    <name evidence="4" type="ORF">FA014_02415</name>
</gene>
<keyword evidence="2" id="KW-0472">Membrane</keyword>
<proteinExistence type="predicted"/>
<evidence type="ECO:0000256" key="1">
    <source>
        <dbReference type="SAM" id="MobiDB-lite"/>
    </source>
</evidence>
<feature type="transmembrane region" description="Helical" evidence="2">
    <location>
        <begin position="62"/>
        <end position="80"/>
    </location>
</feature>
<dbReference type="SUPFAM" id="SSF81324">
    <property type="entry name" value="Voltage-gated potassium channels"/>
    <property type="match status" value="1"/>
</dbReference>
<feature type="transmembrane region" description="Helical" evidence="2">
    <location>
        <begin position="92"/>
        <end position="114"/>
    </location>
</feature>
<sequence>MPRAAVRRHHDGMPHPRPPRGTPRATRPPGRARLRTALRTVGSTALLVVLYLGRPLDRPTPATLALLVAGLVLLVLLLGWQVRSVVGSPYPVLRAIEAFVTATVLFVVLFAAGYTSLSDAVPGAFTEPVDRLDALYFTMTVLATVGFGDITPVTGPARVVVTLQMVCGFAFAALVGREFLAAVRRAQDGRDADDGGPAPGPPGPRG</sequence>
<keyword evidence="2" id="KW-1133">Transmembrane helix</keyword>
<keyword evidence="4" id="KW-0406">Ion transport</keyword>
<dbReference type="EMBL" id="SZYE01000008">
    <property type="protein sequence ID" value="TKR27021.1"/>
    <property type="molecule type" value="Genomic_DNA"/>
</dbReference>
<feature type="domain" description="Potassium channel" evidence="3">
    <location>
        <begin position="103"/>
        <end position="180"/>
    </location>
</feature>
<dbReference type="Pfam" id="PF07885">
    <property type="entry name" value="Ion_trans_2"/>
    <property type="match status" value="1"/>
</dbReference>
<dbReference type="Proteomes" id="UP000308121">
    <property type="component" value="Unassembled WGS sequence"/>
</dbReference>
<accession>A0A7Z8K287</accession>
<feature type="transmembrane region" description="Helical" evidence="2">
    <location>
        <begin position="37"/>
        <end position="56"/>
    </location>
</feature>
<evidence type="ECO:0000313" key="5">
    <source>
        <dbReference type="Proteomes" id="UP000308121"/>
    </source>
</evidence>
<evidence type="ECO:0000259" key="3">
    <source>
        <dbReference type="Pfam" id="PF07885"/>
    </source>
</evidence>
<organism evidence="4 5">
    <name type="scientific">Cellulomonas hominis</name>
    <dbReference type="NCBI Taxonomy" id="156981"/>
    <lineage>
        <taxon>Bacteria</taxon>
        <taxon>Bacillati</taxon>
        <taxon>Actinomycetota</taxon>
        <taxon>Actinomycetes</taxon>
        <taxon>Micrococcales</taxon>
        <taxon>Cellulomonadaceae</taxon>
        <taxon>Cellulomonas</taxon>
    </lineage>
</organism>
<comment type="caution">
    <text evidence="4">The sequence shown here is derived from an EMBL/GenBank/DDBJ whole genome shotgun (WGS) entry which is preliminary data.</text>
</comment>
<feature type="compositionally biased region" description="Basic residues" evidence="1">
    <location>
        <begin position="1"/>
        <end position="10"/>
    </location>
</feature>
<keyword evidence="4" id="KW-0813">Transport</keyword>
<protein>
    <submittedName>
        <fullName evidence="4">Two pore domain potassium channel family protein</fullName>
    </submittedName>
</protein>
<dbReference type="Gene3D" id="1.10.287.70">
    <property type="match status" value="1"/>
</dbReference>
<dbReference type="AlphaFoldDB" id="A0A7Z8K287"/>
<dbReference type="InterPro" id="IPR013099">
    <property type="entry name" value="K_chnl_dom"/>
</dbReference>
<evidence type="ECO:0000313" key="4">
    <source>
        <dbReference type="EMBL" id="TKR27021.1"/>
    </source>
</evidence>
<name>A0A7Z8K287_9CELL</name>
<keyword evidence="2" id="KW-0812">Transmembrane</keyword>
<feature type="region of interest" description="Disordered" evidence="1">
    <location>
        <begin position="1"/>
        <end position="29"/>
    </location>
</feature>
<evidence type="ECO:0000256" key="2">
    <source>
        <dbReference type="SAM" id="Phobius"/>
    </source>
</evidence>
<dbReference type="GO" id="GO:0034220">
    <property type="term" value="P:monoatomic ion transmembrane transport"/>
    <property type="evidence" value="ECO:0007669"/>
    <property type="project" value="UniProtKB-KW"/>
</dbReference>
<reference evidence="4 5" key="1">
    <citation type="submission" date="2019-05" db="EMBL/GenBank/DDBJ databases">
        <title>Genome sequence of Cellulomonas hominis strain CS1.</title>
        <authorList>
            <person name="Belmont J."/>
            <person name="Maclea K.S."/>
        </authorList>
    </citation>
    <scope>NUCLEOTIDE SEQUENCE [LARGE SCALE GENOMIC DNA]</scope>
    <source>
        <strain evidence="4 5">CS1</strain>
    </source>
</reference>
<dbReference type="OrthoDB" id="9799090at2"/>